<reference evidence="2" key="1">
    <citation type="submission" date="2023-03" db="EMBL/GenBank/DDBJ databases">
        <title>Chromosome-scale reference genome and RAD-based genetic map of yellow starthistle (Centaurea solstitialis) reveal putative structural variation and QTLs associated with invader traits.</title>
        <authorList>
            <person name="Reatini B."/>
            <person name="Cang F.A."/>
            <person name="Jiang Q."/>
            <person name="Mckibben M.T.W."/>
            <person name="Barker M.S."/>
            <person name="Rieseberg L.H."/>
            <person name="Dlugosch K.M."/>
        </authorList>
    </citation>
    <scope>NUCLEOTIDE SEQUENCE</scope>
    <source>
        <strain evidence="2">CAN-66</strain>
        <tissue evidence="2">Leaf</tissue>
    </source>
</reference>
<dbReference type="PANTHER" id="PTHR33710">
    <property type="entry name" value="BNAC02G09200D PROTEIN"/>
    <property type="match status" value="1"/>
</dbReference>
<comment type="caution">
    <text evidence="2">The sequence shown here is derived from an EMBL/GenBank/DDBJ whole genome shotgun (WGS) entry which is preliminary data.</text>
</comment>
<dbReference type="PANTHER" id="PTHR33710:SF64">
    <property type="entry name" value="ENDONUCLEASE_EXONUCLEASE_PHOSPHATASE DOMAIN-CONTAINING PROTEIN"/>
    <property type="match status" value="1"/>
</dbReference>
<evidence type="ECO:0000259" key="1">
    <source>
        <dbReference type="Pfam" id="PF03372"/>
    </source>
</evidence>
<evidence type="ECO:0000313" key="3">
    <source>
        <dbReference type="Proteomes" id="UP001172457"/>
    </source>
</evidence>
<dbReference type="GO" id="GO:0003824">
    <property type="term" value="F:catalytic activity"/>
    <property type="evidence" value="ECO:0007669"/>
    <property type="project" value="InterPro"/>
</dbReference>
<feature type="domain" description="Endonuclease/exonuclease/phosphatase" evidence="1">
    <location>
        <begin position="50"/>
        <end position="264"/>
    </location>
</feature>
<dbReference type="AlphaFoldDB" id="A0AA38WH85"/>
<gene>
    <name evidence="2" type="ORF">OSB04_022417</name>
</gene>
<organism evidence="2 3">
    <name type="scientific">Centaurea solstitialis</name>
    <name type="common">yellow star-thistle</name>
    <dbReference type="NCBI Taxonomy" id="347529"/>
    <lineage>
        <taxon>Eukaryota</taxon>
        <taxon>Viridiplantae</taxon>
        <taxon>Streptophyta</taxon>
        <taxon>Embryophyta</taxon>
        <taxon>Tracheophyta</taxon>
        <taxon>Spermatophyta</taxon>
        <taxon>Magnoliopsida</taxon>
        <taxon>eudicotyledons</taxon>
        <taxon>Gunneridae</taxon>
        <taxon>Pentapetalae</taxon>
        <taxon>asterids</taxon>
        <taxon>campanulids</taxon>
        <taxon>Asterales</taxon>
        <taxon>Asteraceae</taxon>
        <taxon>Carduoideae</taxon>
        <taxon>Cardueae</taxon>
        <taxon>Centaureinae</taxon>
        <taxon>Centaurea</taxon>
    </lineage>
</organism>
<sequence length="297" mass="33995">MSEAKQSLEFKLGSFMKRMQLELGSRVSNYFPFLDLGIYFVDFMDLKITSLNVCGIRAPEKLSKIRNLIKSEGCNFLGIQESKCEVIDDPIIRRMWGNDQFDFVFKKSMGASGFDCGLELLHFQERGRNFCGVGGSWLGVEKKIGFLNIYGPHSKPEKDALWEDLENLIALQDLIWVLFGDFNSVRSADERFGSCFDAQDAARFNTFISCAGLHDIQFAGRRFTRFNKQGTKMSKLDRFLVSSNFFNQWKDATVYALPRTISDHCPILLKVGKLDYGPNPFKIFDHVSNYVQKLTNQ</sequence>
<dbReference type="SUPFAM" id="SSF56219">
    <property type="entry name" value="DNase I-like"/>
    <property type="match status" value="1"/>
</dbReference>
<dbReference type="InterPro" id="IPR005135">
    <property type="entry name" value="Endo/exonuclease/phosphatase"/>
</dbReference>
<keyword evidence="3" id="KW-1185">Reference proteome</keyword>
<evidence type="ECO:0000313" key="2">
    <source>
        <dbReference type="EMBL" id="KAJ9549874.1"/>
    </source>
</evidence>
<dbReference type="Pfam" id="PF03372">
    <property type="entry name" value="Exo_endo_phos"/>
    <property type="match status" value="1"/>
</dbReference>
<protein>
    <recommendedName>
        <fullName evidence="1">Endonuclease/exonuclease/phosphatase domain-containing protein</fullName>
    </recommendedName>
</protein>
<dbReference type="EMBL" id="JARYMX010000005">
    <property type="protein sequence ID" value="KAJ9549874.1"/>
    <property type="molecule type" value="Genomic_DNA"/>
</dbReference>
<name>A0AA38WH85_9ASTR</name>
<proteinExistence type="predicted"/>
<accession>A0AA38WH85</accession>
<dbReference type="InterPro" id="IPR036691">
    <property type="entry name" value="Endo/exonu/phosph_ase_sf"/>
</dbReference>
<dbReference type="Proteomes" id="UP001172457">
    <property type="component" value="Chromosome 5"/>
</dbReference>
<dbReference type="Gene3D" id="3.60.10.10">
    <property type="entry name" value="Endonuclease/exonuclease/phosphatase"/>
    <property type="match status" value="1"/>
</dbReference>